<proteinExistence type="predicted"/>
<accession>A0A367RCN0</accession>
<dbReference type="EMBL" id="LXQE01000158">
    <property type="protein sequence ID" value="RCJ33839.1"/>
    <property type="molecule type" value="Genomic_DNA"/>
</dbReference>
<sequence length="99" mass="11292">MIDVKTAVNAAYQYIKSIQDIMGSSLGDLRLEEVELSEDKSFWLITLGFDIPKKPPKSRLEDLIPPSLTSTPVLYEREYKLFKVNSQTGEVEAMKIRQV</sequence>
<evidence type="ECO:0000313" key="2">
    <source>
        <dbReference type="Proteomes" id="UP000252085"/>
    </source>
</evidence>
<protein>
    <submittedName>
        <fullName evidence="1">Uncharacterized protein</fullName>
    </submittedName>
</protein>
<reference evidence="1 2" key="1">
    <citation type="submission" date="2016-04" db="EMBL/GenBank/DDBJ databases">
        <authorList>
            <person name="Evans L.H."/>
            <person name="Alamgir A."/>
            <person name="Owens N."/>
            <person name="Weber N.D."/>
            <person name="Virtaneva K."/>
            <person name="Barbian K."/>
            <person name="Babar A."/>
            <person name="Rosenke K."/>
        </authorList>
    </citation>
    <scope>NUCLEOTIDE SEQUENCE [LARGE SCALE GENOMIC DNA]</scope>
    <source>
        <strain evidence="1">NIES-2108</strain>
    </source>
</reference>
<organism evidence="1 2">
    <name type="scientific">Nostoc punctiforme NIES-2108</name>
    <dbReference type="NCBI Taxonomy" id="1356359"/>
    <lineage>
        <taxon>Bacteria</taxon>
        <taxon>Bacillati</taxon>
        <taxon>Cyanobacteriota</taxon>
        <taxon>Cyanophyceae</taxon>
        <taxon>Nostocales</taxon>
        <taxon>Nostocaceae</taxon>
        <taxon>Nostoc</taxon>
    </lineage>
</organism>
<evidence type="ECO:0000313" key="1">
    <source>
        <dbReference type="EMBL" id="RCJ33839.1"/>
    </source>
</evidence>
<name>A0A367RCN0_NOSPU</name>
<comment type="caution">
    <text evidence="1">The sequence shown here is derived from an EMBL/GenBank/DDBJ whole genome shotgun (WGS) entry which is preliminary data.</text>
</comment>
<gene>
    <name evidence="1" type="ORF">A6769_24215</name>
</gene>
<dbReference type="Proteomes" id="UP000252085">
    <property type="component" value="Unassembled WGS sequence"/>
</dbReference>
<dbReference type="AlphaFoldDB" id="A0A367RCN0"/>